<organism evidence="1 2">
    <name type="scientific">Chlamydomonas eustigma</name>
    <dbReference type="NCBI Taxonomy" id="1157962"/>
    <lineage>
        <taxon>Eukaryota</taxon>
        <taxon>Viridiplantae</taxon>
        <taxon>Chlorophyta</taxon>
        <taxon>core chlorophytes</taxon>
        <taxon>Chlorophyceae</taxon>
        <taxon>CS clade</taxon>
        <taxon>Chlamydomonadales</taxon>
        <taxon>Chlamydomonadaceae</taxon>
        <taxon>Chlamydomonas</taxon>
    </lineage>
</organism>
<evidence type="ECO:0000313" key="2">
    <source>
        <dbReference type="Proteomes" id="UP000232323"/>
    </source>
</evidence>
<name>A0A250XLT1_9CHLO</name>
<evidence type="ECO:0000313" key="1">
    <source>
        <dbReference type="EMBL" id="GAX83889.1"/>
    </source>
</evidence>
<reference evidence="1 2" key="1">
    <citation type="submission" date="2017-08" db="EMBL/GenBank/DDBJ databases">
        <title>Acidophilic green algal genome provides insights into adaptation to an acidic environment.</title>
        <authorList>
            <person name="Hirooka S."/>
            <person name="Hirose Y."/>
            <person name="Kanesaki Y."/>
            <person name="Higuchi S."/>
            <person name="Fujiwara T."/>
            <person name="Onuma R."/>
            <person name="Era A."/>
            <person name="Ohbayashi R."/>
            <person name="Uzuka A."/>
            <person name="Nozaki H."/>
            <person name="Yoshikawa H."/>
            <person name="Miyagishima S.Y."/>
        </authorList>
    </citation>
    <scope>NUCLEOTIDE SEQUENCE [LARGE SCALE GENOMIC DNA]</scope>
    <source>
        <strain evidence="1 2">NIES-2499</strain>
    </source>
</reference>
<dbReference type="EMBL" id="BEGY01000110">
    <property type="protein sequence ID" value="GAX83889.1"/>
    <property type="molecule type" value="Genomic_DNA"/>
</dbReference>
<dbReference type="SUPFAM" id="SSF56973">
    <property type="entry name" value="Aerolisin/ETX pore-forming domain"/>
    <property type="match status" value="1"/>
</dbReference>
<dbReference type="Proteomes" id="UP000232323">
    <property type="component" value="Unassembled WGS sequence"/>
</dbReference>
<protein>
    <submittedName>
        <fullName evidence="1">Uncharacterized protein</fullName>
    </submittedName>
</protein>
<gene>
    <name evidence="1" type="ORF">CEUSTIGMA_g11314.t1</name>
</gene>
<accession>A0A250XLT1</accession>
<proteinExistence type="predicted"/>
<keyword evidence="2" id="KW-1185">Reference proteome</keyword>
<sequence>MFLCDCPNRNWKAFEYYPPGSWWDTCEDVFWASIDKADSDRVNWVLGAKCQAGGRDKPLVQSYLDTKACCNPCDSEPSRAKYIVLNVNGQLVCESPKAGAPRGVCPGYNACPSNYDSNPIDTAYAKAIPIFGTETPSGQKLQLWDKCKMGVFVKRICFTSAEVDATNFIVQWSDGTSSYSNCEMPWEGKAMQCMDLDLEGGELLSTFEVTPLCQNCMSTDKVLTLKSKTAGDGVNTGQTIKLNVKQQALGAAKNESHLGSGLLCGFLGTLGTLGKDPRYRTLESLSLVFLNKVLSSKVEGANAVIQPDALDSIGTPDSFDSFGGRFLCPTPGQSNVCGSSLEYTYGTTATSTTASTVGYSWGAAEEFTVGAKLKDSFDHSFTMGFKQDGSNSTTRTNSEVKTEMQVQTVGAPCNCPMDIPPNTYCSFSFTYAQKASFTNAYWNGTKVLTLANSYKSINIPITGAMSGRYQSSQVIALPPVCEVKHAPSSPSPPPVQDTDACFLYASYKKEEERQLRVVPSSSSLSTEAQCASLCDADDFCDSYKFCNKVSSKMCAAMPIVKTLTKARQAALIKDDQPMRHLISFPSDCPNCGYYVDPMFVVGDSPSAVDSSSETALDRCRSGVFAKKIEFFQSQEFEFTLGFRTSRYFTSIRIGWTDGTSSSIGDTSCNNFYKCSSTVINIDVMGGERMAQPHRQAPACWEILGVKSWENLQLLSSLTADANVGSGLICGYTSSVIKSSQTSKLPFVKRFGFAFLPKVVSRKVLPSKILVNNDGQQKDPSSSSATTSFGGRFFCPKAGASNVCTNSMKYSFGSTVTSTTNFKWSFVKAYTEALNLKFEGIPTPFGSVGLYASAKLSASQSFSSSTDSTISYAVNTKNDVATSAPCNCPSNIPDNTMCNFNFVQTRGLIWSNQAWDSTEVLTLVTGRTLEAPLRGITSGSFQAINLTEVDVVCDMAPSPPQVQPPPPPADTCSLYKSKDATTPYRVISGDSSVNSYCSCYDACNNDNYCLGFHFCGRDEKSKTCLARGVTAVNPNGINPELEARCHGSGDPPSWPSWFPGK</sequence>
<comment type="caution">
    <text evidence="1">The sequence shown here is derived from an EMBL/GenBank/DDBJ whole genome shotgun (WGS) entry which is preliminary data.</text>
</comment>
<dbReference type="AlphaFoldDB" id="A0A250XLT1"/>